<evidence type="ECO:0000313" key="2">
    <source>
        <dbReference type="EMBL" id="PNX91369.1"/>
    </source>
</evidence>
<feature type="region of interest" description="Disordered" evidence="1">
    <location>
        <begin position="15"/>
        <end position="36"/>
    </location>
</feature>
<sequence length="65" mass="7362">MLVVLAGLNSRTNQTFTINGDNGDKSDAATERQKDSIDPAAQIKVQELQLKKEQQLWMHNDYLCK</sequence>
<name>A0A2K3MKZ0_TRIPR</name>
<reference evidence="2 3" key="2">
    <citation type="journal article" date="2017" name="Front. Plant Sci.">
        <title>Gene Classification and Mining of Molecular Markers Useful in Red Clover (Trifolium pratense) Breeding.</title>
        <authorList>
            <person name="Istvanek J."/>
            <person name="Dluhosova J."/>
            <person name="Dluhos P."/>
            <person name="Patkova L."/>
            <person name="Nedelnik J."/>
            <person name="Repkova J."/>
        </authorList>
    </citation>
    <scope>NUCLEOTIDE SEQUENCE [LARGE SCALE GENOMIC DNA]</scope>
    <source>
        <strain evidence="3">cv. Tatra</strain>
        <tissue evidence="2">Young leaves</tissue>
    </source>
</reference>
<gene>
    <name evidence="2" type="ORF">L195_g047499</name>
</gene>
<accession>A0A2K3MKZ0</accession>
<feature type="compositionally biased region" description="Basic and acidic residues" evidence="1">
    <location>
        <begin position="22"/>
        <end position="36"/>
    </location>
</feature>
<reference evidence="2 3" key="1">
    <citation type="journal article" date="2014" name="Am. J. Bot.">
        <title>Genome assembly and annotation for red clover (Trifolium pratense; Fabaceae).</title>
        <authorList>
            <person name="Istvanek J."/>
            <person name="Jaros M."/>
            <person name="Krenek A."/>
            <person name="Repkova J."/>
        </authorList>
    </citation>
    <scope>NUCLEOTIDE SEQUENCE [LARGE SCALE GENOMIC DNA]</scope>
    <source>
        <strain evidence="3">cv. Tatra</strain>
        <tissue evidence="2">Young leaves</tissue>
    </source>
</reference>
<protein>
    <submittedName>
        <fullName evidence="2">Uncharacterized protein</fullName>
    </submittedName>
</protein>
<dbReference type="AlphaFoldDB" id="A0A2K3MKZ0"/>
<evidence type="ECO:0000256" key="1">
    <source>
        <dbReference type="SAM" id="MobiDB-lite"/>
    </source>
</evidence>
<dbReference type="Proteomes" id="UP000236291">
    <property type="component" value="Unassembled WGS sequence"/>
</dbReference>
<organism evidence="2 3">
    <name type="scientific">Trifolium pratense</name>
    <name type="common">Red clover</name>
    <dbReference type="NCBI Taxonomy" id="57577"/>
    <lineage>
        <taxon>Eukaryota</taxon>
        <taxon>Viridiplantae</taxon>
        <taxon>Streptophyta</taxon>
        <taxon>Embryophyta</taxon>
        <taxon>Tracheophyta</taxon>
        <taxon>Spermatophyta</taxon>
        <taxon>Magnoliopsida</taxon>
        <taxon>eudicotyledons</taxon>
        <taxon>Gunneridae</taxon>
        <taxon>Pentapetalae</taxon>
        <taxon>rosids</taxon>
        <taxon>fabids</taxon>
        <taxon>Fabales</taxon>
        <taxon>Fabaceae</taxon>
        <taxon>Papilionoideae</taxon>
        <taxon>50 kb inversion clade</taxon>
        <taxon>NPAAA clade</taxon>
        <taxon>Hologalegina</taxon>
        <taxon>IRL clade</taxon>
        <taxon>Trifolieae</taxon>
        <taxon>Trifolium</taxon>
    </lineage>
</organism>
<proteinExistence type="predicted"/>
<evidence type="ECO:0000313" key="3">
    <source>
        <dbReference type="Proteomes" id="UP000236291"/>
    </source>
</evidence>
<feature type="non-terminal residue" evidence="2">
    <location>
        <position position="65"/>
    </location>
</feature>
<comment type="caution">
    <text evidence="2">The sequence shown here is derived from an EMBL/GenBank/DDBJ whole genome shotgun (WGS) entry which is preliminary data.</text>
</comment>
<dbReference type="EMBL" id="ASHM01065992">
    <property type="protein sequence ID" value="PNX91369.1"/>
    <property type="molecule type" value="Genomic_DNA"/>
</dbReference>